<sequence length="360" mass="40615">MPTSLTAQAAPSQETQNRKKNFVIQYEVNDACNLRCSHCYHGLKVIKEGAIGLERLFEDLEALHAHLGEDYQILIRLSGGEVFLRKDLQSMLTRILMQGYATVMLTNGTLITPENAQEVSVRNVQLVQISLDGPNAEIHDTIRGKGMFAKAWQGIRRMQAEGQPVSVSYTLMQGHNDRKENFEEFFALAQKENLAKVNFSRIFPQGDAHHLPEYAYSEGMAFKTVLENLLDAAQQFPHVKIVIKDPLINNLERSFPENVKTDVCCYIRRDYLAVTANGDVFACRKLSKPIGSLLDDQLLNIWQNNSLLQQMDQRRQYMSGKCKTCPINDQCKGGCLAASYGQTGQLFVPDPACWREEVPV</sequence>
<proteinExistence type="predicted"/>
<dbReference type="GO" id="GO:0051539">
    <property type="term" value="F:4 iron, 4 sulfur cluster binding"/>
    <property type="evidence" value="ECO:0007669"/>
    <property type="project" value="UniProtKB-KW"/>
</dbReference>
<protein>
    <recommendedName>
        <fullName evidence="7">Radical SAM core domain-containing protein</fullName>
    </recommendedName>
</protein>
<dbReference type="CDD" id="cd01335">
    <property type="entry name" value="Radical_SAM"/>
    <property type="match status" value="1"/>
</dbReference>
<dbReference type="AlphaFoldDB" id="A0A2M7G2A8"/>
<dbReference type="GO" id="GO:0046872">
    <property type="term" value="F:metal ion binding"/>
    <property type="evidence" value="ECO:0007669"/>
    <property type="project" value="UniProtKB-KW"/>
</dbReference>
<dbReference type="SUPFAM" id="SSF102114">
    <property type="entry name" value="Radical SAM enzymes"/>
    <property type="match status" value="1"/>
</dbReference>
<dbReference type="PROSITE" id="PS51918">
    <property type="entry name" value="RADICAL_SAM"/>
    <property type="match status" value="1"/>
</dbReference>
<dbReference type="InterPro" id="IPR017200">
    <property type="entry name" value="PqqE-like"/>
</dbReference>
<dbReference type="EMBL" id="PFFQ01000041">
    <property type="protein sequence ID" value="PIW15931.1"/>
    <property type="molecule type" value="Genomic_DNA"/>
</dbReference>
<dbReference type="SFLD" id="SFLDG01067">
    <property type="entry name" value="SPASM/twitch_domain_containing"/>
    <property type="match status" value="1"/>
</dbReference>
<evidence type="ECO:0000256" key="6">
    <source>
        <dbReference type="ARBA" id="ARBA00023014"/>
    </source>
</evidence>
<evidence type="ECO:0000256" key="5">
    <source>
        <dbReference type="ARBA" id="ARBA00023004"/>
    </source>
</evidence>
<feature type="domain" description="Radical SAM core" evidence="7">
    <location>
        <begin position="15"/>
        <end position="237"/>
    </location>
</feature>
<dbReference type="InterPro" id="IPR007197">
    <property type="entry name" value="rSAM"/>
</dbReference>
<dbReference type="GO" id="GO:0003824">
    <property type="term" value="F:catalytic activity"/>
    <property type="evidence" value="ECO:0007669"/>
    <property type="project" value="InterPro"/>
</dbReference>
<comment type="caution">
    <text evidence="8">The sequence shown here is derived from an EMBL/GenBank/DDBJ whole genome shotgun (WGS) entry which is preliminary data.</text>
</comment>
<dbReference type="SFLD" id="SFLDS00029">
    <property type="entry name" value="Radical_SAM"/>
    <property type="match status" value="1"/>
</dbReference>
<dbReference type="NCBIfam" id="TIGR04085">
    <property type="entry name" value="rSAM_more_4Fe4S"/>
    <property type="match status" value="1"/>
</dbReference>
<dbReference type="PIRSF" id="PIRSF037420">
    <property type="entry name" value="PQQ_syn_pqqE"/>
    <property type="match status" value="1"/>
</dbReference>
<dbReference type="SFLD" id="SFLDG01386">
    <property type="entry name" value="main_SPASM_domain-containing"/>
    <property type="match status" value="1"/>
</dbReference>
<evidence type="ECO:0000256" key="4">
    <source>
        <dbReference type="ARBA" id="ARBA00022723"/>
    </source>
</evidence>
<organism evidence="8 9">
    <name type="scientific">bacterium (Candidatus Blackallbacteria) CG17_big_fil_post_rev_8_21_14_2_50_48_46</name>
    <dbReference type="NCBI Taxonomy" id="2014261"/>
    <lineage>
        <taxon>Bacteria</taxon>
        <taxon>Candidatus Blackallbacteria</taxon>
    </lineage>
</organism>
<dbReference type="InterPro" id="IPR023885">
    <property type="entry name" value="4Fe4S-binding_SPASM_dom"/>
</dbReference>
<dbReference type="InterPro" id="IPR013785">
    <property type="entry name" value="Aldolase_TIM"/>
</dbReference>
<dbReference type="Proteomes" id="UP000231019">
    <property type="component" value="Unassembled WGS sequence"/>
</dbReference>
<keyword evidence="4" id="KW-0479">Metal-binding</keyword>
<evidence type="ECO:0000256" key="2">
    <source>
        <dbReference type="ARBA" id="ARBA00022485"/>
    </source>
</evidence>
<gene>
    <name evidence="8" type="ORF">COW36_14525</name>
</gene>
<keyword evidence="6" id="KW-0411">Iron-sulfur</keyword>
<evidence type="ECO:0000259" key="7">
    <source>
        <dbReference type="PROSITE" id="PS51918"/>
    </source>
</evidence>
<dbReference type="InterPro" id="IPR058240">
    <property type="entry name" value="rSAM_sf"/>
</dbReference>
<evidence type="ECO:0000256" key="3">
    <source>
        <dbReference type="ARBA" id="ARBA00022691"/>
    </source>
</evidence>
<evidence type="ECO:0000313" key="8">
    <source>
        <dbReference type="EMBL" id="PIW15931.1"/>
    </source>
</evidence>
<accession>A0A2M7G2A8</accession>
<dbReference type="Pfam" id="PF04055">
    <property type="entry name" value="Radical_SAM"/>
    <property type="match status" value="1"/>
</dbReference>
<reference evidence="8 9" key="1">
    <citation type="submission" date="2017-09" db="EMBL/GenBank/DDBJ databases">
        <title>Depth-based differentiation of microbial function through sediment-hosted aquifers and enrichment of novel symbionts in the deep terrestrial subsurface.</title>
        <authorList>
            <person name="Probst A.J."/>
            <person name="Ladd B."/>
            <person name="Jarett J.K."/>
            <person name="Geller-Mcgrath D.E."/>
            <person name="Sieber C.M."/>
            <person name="Emerson J.B."/>
            <person name="Anantharaman K."/>
            <person name="Thomas B.C."/>
            <person name="Malmstrom R."/>
            <person name="Stieglmeier M."/>
            <person name="Klingl A."/>
            <person name="Woyke T."/>
            <person name="Ryan C.M."/>
            <person name="Banfield J.F."/>
        </authorList>
    </citation>
    <scope>NUCLEOTIDE SEQUENCE [LARGE SCALE GENOMIC DNA]</scope>
    <source>
        <strain evidence="8">CG17_big_fil_post_rev_8_21_14_2_50_48_46</strain>
    </source>
</reference>
<keyword evidence="2" id="KW-0004">4Fe-4S</keyword>
<evidence type="ECO:0000313" key="9">
    <source>
        <dbReference type="Proteomes" id="UP000231019"/>
    </source>
</evidence>
<dbReference type="PANTHER" id="PTHR11228">
    <property type="entry name" value="RADICAL SAM DOMAIN PROTEIN"/>
    <property type="match status" value="1"/>
</dbReference>
<dbReference type="PANTHER" id="PTHR11228:SF7">
    <property type="entry name" value="PQQA PEPTIDE CYCLASE"/>
    <property type="match status" value="1"/>
</dbReference>
<name>A0A2M7G2A8_9BACT</name>
<dbReference type="Pfam" id="PF13186">
    <property type="entry name" value="SPASM"/>
    <property type="match status" value="1"/>
</dbReference>
<evidence type="ECO:0000256" key="1">
    <source>
        <dbReference type="ARBA" id="ARBA00001966"/>
    </source>
</evidence>
<comment type="cofactor">
    <cofactor evidence="1">
        <name>[4Fe-4S] cluster</name>
        <dbReference type="ChEBI" id="CHEBI:49883"/>
    </cofactor>
</comment>
<keyword evidence="3" id="KW-0949">S-adenosyl-L-methionine</keyword>
<keyword evidence="5" id="KW-0408">Iron</keyword>
<dbReference type="Gene3D" id="3.20.20.70">
    <property type="entry name" value="Aldolase class I"/>
    <property type="match status" value="1"/>
</dbReference>
<dbReference type="InterPro" id="IPR050377">
    <property type="entry name" value="Radical_SAM_PqqE_MftC-like"/>
</dbReference>